<proteinExistence type="predicted"/>
<dbReference type="Proteomes" id="UP000009130">
    <property type="component" value="Chromosome 9"/>
</dbReference>
<gene>
    <name evidence="1" type="ORF">EGM_17876</name>
</gene>
<dbReference type="EMBL" id="CM001284">
    <property type="protein sequence ID" value="EHH64617.1"/>
    <property type="molecule type" value="Genomic_DNA"/>
</dbReference>
<feature type="non-terminal residue" evidence="1">
    <location>
        <position position="1"/>
    </location>
</feature>
<feature type="non-terminal residue" evidence="1">
    <location>
        <position position="49"/>
    </location>
</feature>
<reference evidence="1" key="1">
    <citation type="journal article" date="2011" name="Nat. Biotechnol.">
        <title>Genome sequencing and comparison of two nonhuman primate animal models, the cynomolgus and Chinese rhesus macaques.</title>
        <authorList>
            <person name="Yan G."/>
            <person name="Zhang G."/>
            <person name="Fang X."/>
            <person name="Zhang Y."/>
            <person name="Li C."/>
            <person name="Ling F."/>
            <person name="Cooper D.N."/>
            <person name="Li Q."/>
            <person name="Li Y."/>
            <person name="van Gool A.J."/>
            <person name="Du H."/>
            <person name="Chen J."/>
            <person name="Chen R."/>
            <person name="Zhang P."/>
            <person name="Huang Z."/>
            <person name="Thompson J.R."/>
            <person name="Meng Y."/>
            <person name="Bai Y."/>
            <person name="Wang J."/>
            <person name="Zhuo M."/>
            <person name="Wang T."/>
            <person name="Huang Y."/>
            <person name="Wei L."/>
            <person name="Li J."/>
            <person name="Wang Z."/>
            <person name="Hu H."/>
            <person name="Yang P."/>
            <person name="Le L."/>
            <person name="Stenson P.D."/>
            <person name="Li B."/>
            <person name="Liu X."/>
            <person name="Ball E.V."/>
            <person name="An N."/>
            <person name="Huang Q."/>
            <person name="Zhang Y."/>
            <person name="Fan W."/>
            <person name="Zhang X."/>
            <person name="Li Y."/>
            <person name="Wang W."/>
            <person name="Katze M.G."/>
            <person name="Su B."/>
            <person name="Nielsen R."/>
            <person name="Yang H."/>
            <person name="Wang J."/>
            <person name="Wang X."/>
            <person name="Wang J."/>
        </authorList>
    </citation>
    <scope>NUCLEOTIDE SEQUENCE [LARGE SCALE GENOMIC DNA]</scope>
    <source>
        <strain evidence="1">CE-4</strain>
    </source>
</reference>
<dbReference type="AlphaFoldDB" id="G7PEM3"/>
<sequence length="49" mass="5560">WDYRHASPRPANSCIFSRDGVSPCWPGWSRSSDLMIHPPWPPKVLGLQA</sequence>
<name>G7PEM3_MACFA</name>
<organism>
    <name type="scientific">Macaca fascicularis</name>
    <name type="common">Crab-eating macaque</name>
    <name type="synonym">Cynomolgus monkey</name>
    <dbReference type="NCBI Taxonomy" id="9541"/>
    <lineage>
        <taxon>Eukaryota</taxon>
        <taxon>Metazoa</taxon>
        <taxon>Chordata</taxon>
        <taxon>Craniata</taxon>
        <taxon>Vertebrata</taxon>
        <taxon>Euteleostomi</taxon>
        <taxon>Mammalia</taxon>
        <taxon>Eutheria</taxon>
        <taxon>Euarchontoglires</taxon>
        <taxon>Primates</taxon>
        <taxon>Haplorrhini</taxon>
        <taxon>Catarrhini</taxon>
        <taxon>Cercopithecidae</taxon>
        <taxon>Cercopithecinae</taxon>
        <taxon>Macaca</taxon>
    </lineage>
</organism>
<accession>G7PEM3</accession>
<protein>
    <submittedName>
        <fullName evidence="1">Uncharacterized protein</fullName>
    </submittedName>
</protein>
<evidence type="ECO:0000313" key="1">
    <source>
        <dbReference type="EMBL" id="EHH64617.1"/>
    </source>
</evidence>